<evidence type="ECO:0000256" key="1">
    <source>
        <dbReference type="PROSITE-ProRule" id="PRU00880"/>
    </source>
</evidence>
<dbReference type="PROSITE" id="PS51547">
    <property type="entry name" value="C2_PI3K"/>
    <property type="match status" value="1"/>
</dbReference>
<dbReference type="GO" id="GO:0016301">
    <property type="term" value="F:kinase activity"/>
    <property type="evidence" value="ECO:0007669"/>
    <property type="project" value="UniProtKB-KW"/>
</dbReference>
<name>A0A2G9TQ05_TELCI</name>
<proteinExistence type="inferred from homology"/>
<dbReference type="InterPro" id="IPR035892">
    <property type="entry name" value="C2_domain_sf"/>
</dbReference>
<keyword evidence="3" id="KW-0808">Transferase</keyword>
<comment type="similarity">
    <text evidence="1">Belongs to the PI3/PI4-kinase family.</text>
</comment>
<evidence type="ECO:0000313" key="4">
    <source>
        <dbReference type="Proteomes" id="UP000230423"/>
    </source>
</evidence>
<dbReference type="AlphaFoldDB" id="A0A2G9TQ05"/>
<feature type="domain" description="C2 PI3K-type" evidence="2">
    <location>
        <begin position="1"/>
        <end position="133"/>
    </location>
</feature>
<organism evidence="3 4">
    <name type="scientific">Teladorsagia circumcincta</name>
    <name type="common">Brown stomach worm</name>
    <name type="synonym">Ostertagia circumcincta</name>
    <dbReference type="NCBI Taxonomy" id="45464"/>
    <lineage>
        <taxon>Eukaryota</taxon>
        <taxon>Metazoa</taxon>
        <taxon>Ecdysozoa</taxon>
        <taxon>Nematoda</taxon>
        <taxon>Chromadorea</taxon>
        <taxon>Rhabditida</taxon>
        <taxon>Rhabditina</taxon>
        <taxon>Rhabditomorpha</taxon>
        <taxon>Strongyloidea</taxon>
        <taxon>Trichostrongylidae</taxon>
        <taxon>Teladorsagia</taxon>
    </lineage>
</organism>
<dbReference type="EMBL" id="KZ356202">
    <property type="protein sequence ID" value="PIO60074.1"/>
    <property type="molecule type" value="Genomic_DNA"/>
</dbReference>
<reference evidence="3 4" key="1">
    <citation type="submission" date="2015-09" db="EMBL/GenBank/DDBJ databases">
        <title>Draft genome of the parasitic nematode Teladorsagia circumcincta isolate WARC Sus (inbred).</title>
        <authorList>
            <person name="Mitreva M."/>
        </authorList>
    </citation>
    <scope>NUCLEOTIDE SEQUENCE [LARGE SCALE GENOMIC DNA]</scope>
    <source>
        <strain evidence="3 4">S</strain>
    </source>
</reference>
<dbReference type="SUPFAM" id="SSF49562">
    <property type="entry name" value="C2 domain (Calcium/lipid-binding domain, CaLB)"/>
    <property type="match status" value="1"/>
</dbReference>
<dbReference type="OrthoDB" id="67688at2759"/>
<evidence type="ECO:0000313" key="3">
    <source>
        <dbReference type="EMBL" id="PIO60074.1"/>
    </source>
</evidence>
<dbReference type="Pfam" id="PF00792">
    <property type="entry name" value="PI3K_C2"/>
    <property type="match status" value="1"/>
</dbReference>
<dbReference type="InterPro" id="IPR002420">
    <property type="entry name" value="PI3K-type_C2_dom"/>
</dbReference>
<gene>
    <name evidence="3" type="ORF">TELCIR_18437</name>
</gene>
<sequence>MGTSDMDSQISVDFTVYCGKTSLTRKTSAKVPSHNPRWLEGMISFDLYMKDLPPAAILTVHLVETKMKKGKPEDRVLGWANIRLLDWKGELLQGVVTLNLWGGEPQYPPHGRIGSNDKKQVKNSIEWKQGEYEMLGLRREECKPHWLQLPFTSRLAHFPSPTCAWEDEDAEALIEGHWSQEVPKYSGCSIKRRTNKLTD</sequence>
<keyword evidence="3" id="KW-0418">Kinase</keyword>
<evidence type="ECO:0000259" key="2">
    <source>
        <dbReference type="PROSITE" id="PS51547"/>
    </source>
</evidence>
<protein>
    <submittedName>
        <fullName evidence="3">Phosphoinositide 3-kinase C2 domain protein</fullName>
    </submittedName>
</protein>
<dbReference type="Proteomes" id="UP000230423">
    <property type="component" value="Unassembled WGS sequence"/>
</dbReference>
<keyword evidence="4" id="KW-1185">Reference proteome</keyword>
<dbReference type="Gene3D" id="2.60.40.150">
    <property type="entry name" value="C2 domain"/>
    <property type="match status" value="1"/>
</dbReference>
<accession>A0A2G9TQ05</accession>